<evidence type="ECO:0000256" key="1">
    <source>
        <dbReference type="SAM" id="MobiDB-lite"/>
    </source>
</evidence>
<keyword evidence="2" id="KW-0472">Membrane</keyword>
<protein>
    <recommendedName>
        <fullName evidence="3">J domain-containing protein</fullName>
    </recommendedName>
</protein>
<dbReference type="PANTHER" id="PTHR44825:SF1">
    <property type="entry name" value="DNAJ HOMOLOG SUBFAMILY C MEMBER 4"/>
    <property type="match status" value="1"/>
</dbReference>
<dbReference type="Gene3D" id="1.10.287.110">
    <property type="entry name" value="DnaJ domain"/>
    <property type="match status" value="1"/>
</dbReference>
<dbReference type="PROSITE" id="PS50076">
    <property type="entry name" value="DNAJ_2"/>
    <property type="match status" value="1"/>
</dbReference>
<organism evidence="4 5">
    <name type="scientific">Neoarthrinium moseri</name>
    <dbReference type="NCBI Taxonomy" id="1658444"/>
    <lineage>
        <taxon>Eukaryota</taxon>
        <taxon>Fungi</taxon>
        <taxon>Dikarya</taxon>
        <taxon>Ascomycota</taxon>
        <taxon>Pezizomycotina</taxon>
        <taxon>Sordariomycetes</taxon>
        <taxon>Xylariomycetidae</taxon>
        <taxon>Amphisphaeriales</taxon>
        <taxon>Apiosporaceae</taxon>
        <taxon>Neoarthrinium</taxon>
    </lineage>
</organism>
<dbReference type="InterPro" id="IPR036869">
    <property type="entry name" value="J_dom_sf"/>
</dbReference>
<dbReference type="EMBL" id="JAFIMR010000008">
    <property type="protein sequence ID" value="KAI1875417.1"/>
    <property type="molecule type" value="Genomic_DNA"/>
</dbReference>
<feature type="transmembrane region" description="Helical" evidence="2">
    <location>
        <begin position="282"/>
        <end position="301"/>
    </location>
</feature>
<feature type="region of interest" description="Disordered" evidence="1">
    <location>
        <begin position="105"/>
        <end position="268"/>
    </location>
</feature>
<feature type="compositionally biased region" description="Gly residues" evidence="1">
    <location>
        <begin position="216"/>
        <end position="228"/>
    </location>
</feature>
<keyword evidence="5" id="KW-1185">Reference proteome</keyword>
<dbReference type="Proteomes" id="UP000829685">
    <property type="component" value="Unassembled WGS sequence"/>
</dbReference>
<evidence type="ECO:0000259" key="3">
    <source>
        <dbReference type="PROSITE" id="PS50076"/>
    </source>
</evidence>
<dbReference type="SMART" id="SM00271">
    <property type="entry name" value="DnaJ"/>
    <property type="match status" value="1"/>
</dbReference>
<reference evidence="4" key="1">
    <citation type="submission" date="2021-03" db="EMBL/GenBank/DDBJ databases">
        <title>Revisited historic fungal species revealed as producer of novel bioactive compounds through whole genome sequencing and comparative genomics.</title>
        <authorList>
            <person name="Vignolle G.A."/>
            <person name="Hochenegger N."/>
            <person name="Mach R.L."/>
            <person name="Mach-Aigner A.R."/>
            <person name="Javad Rahimi M."/>
            <person name="Salim K.A."/>
            <person name="Chan C.M."/>
            <person name="Lim L.B.L."/>
            <person name="Cai F."/>
            <person name="Druzhinina I.S."/>
            <person name="U'Ren J.M."/>
            <person name="Derntl C."/>
        </authorList>
    </citation>
    <scope>NUCLEOTIDE SEQUENCE</scope>
    <source>
        <strain evidence="4">TUCIM 5799</strain>
    </source>
</reference>
<evidence type="ECO:0000313" key="5">
    <source>
        <dbReference type="Proteomes" id="UP000829685"/>
    </source>
</evidence>
<feature type="compositionally biased region" description="Low complexity" evidence="1">
    <location>
        <begin position="204"/>
        <end position="215"/>
    </location>
</feature>
<keyword evidence="2" id="KW-1133">Transmembrane helix</keyword>
<dbReference type="CDD" id="cd06257">
    <property type="entry name" value="DnaJ"/>
    <property type="match status" value="1"/>
</dbReference>
<feature type="compositionally biased region" description="Basic and acidic residues" evidence="1">
    <location>
        <begin position="241"/>
        <end position="258"/>
    </location>
</feature>
<dbReference type="InterPro" id="IPR001623">
    <property type="entry name" value="DnaJ_domain"/>
</dbReference>
<accession>A0A9P9WQY8</accession>
<dbReference type="AlphaFoldDB" id="A0A9P9WQY8"/>
<feature type="domain" description="J" evidence="3">
    <location>
        <begin position="54"/>
        <end position="118"/>
    </location>
</feature>
<gene>
    <name evidence="4" type="ORF">JX265_004475</name>
</gene>
<dbReference type="Pfam" id="PF00226">
    <property type="entry name" value="DnaJ"/>
    <property type="match status" value="1"/>
</dbReference>
<dbReference type="SUPFAM" id="SSF46565">
    <property type="entry name" value="Chaperone J-domain"/>
    <property type="match status" value="1"/>
</dbReference>
<keyword evidence="2" id="KW-0812">Transmembrane</keyword>
<proteinExistence type="predicted"/>
<dbReference type="PRINTS" id="PR00625">
    <property type="entry name" value="JDOMAIN"/>
</dbReference>
<evidence type="ECO:0000313" key="4">
    <source>
        <dbReference type="EMBL" id="KAI1875417.1"/>
    </source>
</evidence>
<name>A0A9P9WQY8_9PEZI</name>
<dbReference type="InterPro" id="IPR052763">
    <property type="entry name" value="DnaJ_C4"/>
</dbReference>
<comment type="caution">
    <text evidence="4">The sequence shown here is derived from an EMBL/GenBank/DDBJ whole genome shotgun (WGS) entry which is preliminary data.</text>
</comment>
<sequence length="324" mass="34610">MPLRYAIPPSALLRRALSSNPATTQQLACHGPPGRASFHSTAPLRDDEIDGATNHYEALKLAPGASNADIKKSFYSLSKTHHPDQNRDPGASSRFVRISEAYRTLSSPEQRARYDRDVLGLSPHGGHHGRSGRGSYSSANPAGGRPATGLSRRRTTFTGPPPSFYRSGGWGAHGAKRSAAADESTGGFASGAGPAGPRDHHNDGAWAAASSSSGGSSTGFGSFGGMGPGQDPFHTEAASPHFDREGHERTGRQTEEHRSRSRRRRMVDGQEVDIEPERGATGMFFVIGGVLVLSFMGPFVVSRAWNSGEKKQKLPKDWNRKAKG</sequence>
<dbReference type="PANTHER" id="PTHR44825">
    <property type="match status" value="1"/>
</dbReference>
<evidence type="ECO:0000256" key="2">
    <source>
        <dbReference type="SAM" id="Phobius"/>
    </source>
</evidence>